<evidence type="ECO:0000313" key="3">
    <source>
        <dbReference type="Proteomes" id="UP000075682"/>
    </source>
</evidence>
<evidence type="ECO:0000313" key="4">
    <source>
        <dbReference type="Proteomes" id="UP001156672"/>
    </source>
</evidence>
<evidence type="ECO:0000313" key="2">
    <source>
        <dbReference type="EMBL" id="KXV39468.1"/>
    </source>
</evidence>
<accession>A0AAW3QXI5</accession>
<dbReference type="EMBL" id="LHZN01000118">
    <property type="protein sequence ID" value="KXV39468.1"/>
    <property type="molecule type" value="Genomic_DNA"/>
</dbReference>
<organism evidence="2 3">
    <name type="scientific">Gluconobacter albidus</name>
    <dbReference type="NCBI Taxonomy" id="318683"/>
    <lineage>
        <taxon>Bacteria</taxon>
        <taxon>Pseudomonadati</taxon>
        <taxon>Pseudomonadota</taxon>
        <taxon>Alphaproteobacteria</taxon>
        <taxon>Acetobacterales</taxon>
        <taxon>Acetobacteraceae</taxon>
        <taxon>Gluconobacter</taxon>
    </lineage>
</organism>
<dbReference type="EMBL" id="BSNW01000017">
    <property type="protein sequence ID" value="GLQ69355.1"/>
    <property type="molecule type" value="Genomic_DNA"/>
</dbReference>
<evidence type="ECO:0000313" key="1">
    <source>
        <dbReference type="EMBL" id="GLQ69355.1"/>
    </source>
</evidence>
<reference evidence="1" key="1">
    <citation type="journal article" date="2014" name="Int. J. Syst. Evol. Microbiol.">
        <title>Complete genome of a new Firmicutes species belonging to the dominant human colonic microbiota ('Ruminococcus bicirculans') reveals two chromosomes and a selective capacity to utilize plant glucans.</title>
        <authorList>
            <consortium name="NISC Comparative Sequencing Program"/>
            <person name="Wegmann U."/>
            <person name="Louis P."/>
            <person name="Goesmann A."/>
            <person name="Henrissat B."/>
            <person name="Duncan S.H."/>
            <person name="Flint H.J."/>
        </authorList>
    </citation>
    <scope>NUCLEOTIDE SEQUENCE</scope>
    <source>
        <strain evidence="1">NBRC 3250</strain>
    </source>
</reference>
<comment type="caution">
    <text evidence="2">The sequence shown here is derived from an EMBL/GenBank/DDBJ whole genome shotgun (WGS) entry which is preliminary data.</text>
</comment>
<proteinExistence type="predicted"/>
<reference evidence="1" key="4">
    <citation type="submission" date="2023-01" db="EMBL/GenBank/DDBJ databases">
        <title>Draft genome sequence of Gluconobacter albidus strain NBRC 3250.</title>
        <authorList>
            <person name="Sun Q."/>
            <person name="Mori K."/>
        </authorList>
    </citation>
    <scope>NUCLEOTIDE SEQUENCE</scope>
    <source>
        <strain evidence="1">NBRC 3250</strain>
    </source>
</reference>
<gene>
    <name evidence="2" type="ORF">AD941_05080</name>
    <name evidence="1" type="ORF">GCM10007866_18060</name>
</gene>
<keyword evidence="4" id="KW-1185">Reference proteome</keyword>
<dbReference type="Proteomes" id="UP000075682">
    <property type="component" value="Unassembled WGS sequence"/>
</dbReference>
<dbReference type="Proteomes" id="UP001156672">
    <property type="component" value="Unassembled WGS sequence"/>
</dbReference>
<protein>
    <recommendedName>
        <fullName evidence="5">KfrA N-terminal DNA-binding domain-containing protein</fullName>
    </recommendedName>
</protein>
<dbReference type="AlphaFoldDB" id="A0AAW3QXI5"/>
<reference evidence="4" key="3">
    <citation type="journal article" date="2019" name="Int. J. Syst. Evol. Microbiol.">
        <title>The Global Catalogue of Microorganisms (GCM) 10K type strain sequencing project: providing services to taxonomists for standard genome sequencing and annotation.</title>
        <authorList>
            <consortium name="The Broad Institute Genomics Platform"/>
            <consortium name="The Broad Institute Genome Sequencing Center for Infectious Disease"/>
            <person name="Wu L."/>
            <person name="Ma J."/>
        </authorList>
    </citation>
    <scope>NUCLEOTIDE SEQUENCE [LARGE SCALE GENOMIC DNA]</scope>
    <source>
        <strain evidence="4">NBRC 3250</strain>
    </source>
</reference>
<sequence>MSALIPVEQNDRPQPRMTERELASALICANNGFPEVVDKIGVERSREYLRNGARAIMQLWQDLDAREKAVPTTKKLEAA</sequence>
<reference evidence="2 3" key="2">
    <citation type="submission" date="2015-06" db="EMBL/GenBank/DDBJ databases">
        <title>Improved classification and identification of acetic acid bacteria using matrix-assisted laser desorption/ionization time-of-flight mass spectrometry; Gluconobacter nephelii and Gluconobacter uchimurae are later heterotypic synonyms of Gluconobacter japonicus and Gluconobacter oxydans, respectively.</title>
        <authorList>
            <person name="Li L."/>
            <person name="Cleenwerck I."/>
            <person name="De Vuyst L."/>
            <person name="Vandamme P."/>
        </authorList>
    </citation>
    <scope>NUCLEOTIDE SEQUENCE [LARGE SCALE GENOMIC DNA]</scope>
    <source>
        <strain evidence="2 3">LMG 1356</strain>
    </source>
</reference>
<evidence type="ECO:0008006" key="5">
    <source>
        <dbReference type="Google" id="ProtNLM"/>
    </source>
</evidence>
<name>A0AAW3QXI5_9PROT</name>
<dbReference type="RefSeq" id="WP_062028798.1">
    <property type="nucleotide sequence ID" value="NZ_BEWL01000010.1"/>
</dbReference>